<evidence type="ECO:0000259" key="2">
    <source>
        <dbReference type="Pfam" id="PF13843"/>
    </source>
</evidence>
<feature type="region of interest" description="Disordered" evidence="1">
    <location>
        <begin position="1"/>
        <end position="70"/>
    </location>
</feature>
<feature type="compositionally biased region" description="Acidic residues" evidence="1">
    <location>
        <begin position="37"/>
        <end position="53"/>
    </location>
</feature>
<sequence>SGSSDEEWLPVQTGASREVGSSSDSEGEESGNVAEGVEAEEGDEADEGDEAVEPEGPPSRAQGKKAKEKSVRNIWKAKDNQFEGDLPPFVGESKMNVEVADPIDFFMHLFTQDMIKTHNTNLYAVQKGKEKLALTSEDFKTFHGINMVMSYVRYPRSRMYWSSEIGLHLELIADAMPVNRFEQILSYMHFVDNYSMDPKNADRFVKIRPVLDALTETFQSALDPEEFQSVDEMMITYKMPPWGIKVWVRAGSSGYMYNFEPYQGPAGGRGEISQLGMAGDVVMCLCQDIQDKNYKVFFDNFFCTIPLLQALENQGIYGTGTCRRSVSVVTNAQNITVTCWLDSSVIHMASSCNGLSPTDVAQRWSKKEKQMLNIQRPFSMKLYNQHMGGASIARALINAGSMKIHTRGRPSATPPRAKRKAVSKAPPEIQYTPGNHWPQLKEAINASRCQDAACTRRTKYIYVQCHVALCPGCFGNYHRK</sequence>
<dbReference type="Pfam" id="PF13843">
    <property type="entry name" value="DDE_Tnp_1_7"/>
    <property type="match status" value="1"/>
</dbReference>
<dbReference type="AlphaFoldDB" id="A0A3B4EKK5"/>
<proteinExistence type="predicted"/>
<feature type="domain" description="PiggyBac transposable element-derived protein" evidence="2">
    <location>
        <begin position="101"/>
        <end position="399"/>
    </location>
</feature>
<accession>A0A3B4EKK5</accession>
<reference evidence="3" key="3">
    <citation type="submission" date="2025-09" db="UniProtKB">
        <authorList>
            <consortium name="Ensembl"/>
        </authorList>
    </citation>
    <scope>IDENTIFICATION</scope>
</reference>
<feature type="region of interest" description="Disordered" evidence="1">
    <location>
        <begin position="405"/>
        <end position="432"/>
    </location>
</feature>
<evidence type="ECO:0000256" key="1">
    <source>
        <dbReference type="SAM" id="MobiDB-lite"/>
    </source>
</evidence>
<reference evidence="3" key="2">
    <citation type="submission" date="2025-08" db="UniProtKB">
        <authorList>
            <consortium name="Ensembl"/>
        </authorList>
    </citation>
    <scope>IDENTIFICATION</scope>
</reference>
<name>A0A3B4EKK5_PYGNA</name>
<organism evidence="3 4">
    <name type="scientific">Pygocentrus nattereri</name>
    <name type="common">Red-bellied piranha</name>
    <dbReference type="NCBI Taxonomy" id="42514"/>
    <lineage>
        <taxon>Eukaryota</taxon>
        <taxon>Metazoa</taxon>
        <taxon>Chordata</taxon>
        <taxon>Craniata</taxon>
        <taxon>Vertebrata</taxon>
        <taxon>Euteleostomi</taxon>
        <taxon>Actinopterygii</taxon>
        <taxon>Neopterygii</taxon>
        <taxon>Teleostei</taxon>
        <taxon>Ostariophysi</taxon>
        <taxon>Characiformes</taxon>
        <taxon>Characoidei</taxon>
        <taxon>Pygocentrus</taxon>
    </lineage>
</organism>
<dbReference type="STRING" id="42514.ENSPNAP00000036425"/>
<dbReference type="GeneTree" id="ENSGT00940000166554"/>
<keyword evidence="4" id="KW-1185">Reference proteome</keyword>
<evidence type="ECO:0000313" key="3">
    <source>
        <dbReference type="Ensembl" id="ENSPNAP00000036425.2"/>
    </source>
</evidence>
<dbReference type="InterPro" id="IPR029526">
    <property type="entry name" value="PGBD"/>
</dbReference>
<protein>
    <recommendedName>
        <fullName evidence="2">PiggyBac transposable element-derived protein domain-containing protein</fullName>
    </recommendedName>
</protein>
<feature type="compositionally biased region" description="Low complexity" evidence="1">
    <location>
        <begin position="14"/>
        <end position="36"/>
    </location>
</feature>
<dbReference type="PANTHER" id="PTHR47272">
    <property type="entry name" value="DDE_TNP_1_7 DOMAIN-CONTAINING PROTEIN"/>
    <property type="match status" value="1"/>
</dbReference>
<dbReference type="Ensembl" id="ENSPNAT00000030950.2">
    <property type="protein sequence ID" value="ENSPNAP00000036425.2"/>
    <property type="gene ID" value="ENSPNAG00000025362.2"/>
</dbReference>
<reference evidence="3 4" key="1">
    <citation type="submission" date="2020-10" db="EMBL/GenBank/DDBJ databases">
        <title>Pygocentrus nattereri (red-bellied piranha) genome, fPygNat1, primary haplotype.</title>
        <authorList>
            <person name="Myers G."/>
            <person name="Meyer A."/>
            <person name="Karagic N."/>
            <person name="Pippel M."/>
            <person name="Winkler S."/>
            <person name="Tracey A."/>
            <person name="Wood J."/>
            <person name="Formenti G."/>
            <person name="Howe K."/>
            <person name="Fedrigo O."/>
            <person name="Jarvis E.D."/>
        </authorList>
    </citation>
    <scope>NUCLEOTIDE SEQUENCE [LARGE SCALE GENOMIC DNA]</scope>
</reference>
<evidence type="ECO:0000313" key="4">
    <source>
        <dbReference type="Proteomes" id="UP001501920"/>
    </source>
</evidence>
<dbReference type="OMA" id="INIAMTY"/>
<dbReference type="Proteomes" id="UP001501920">
    <property type="component" value="Chromosome 13"/>
</dbReference>